<dbReference type="EMBL" id="BAAAHQ010000041">
    <property type="protein sequence ID" value="GAA0947477.1"/>
    <property type="molecule type" value="Genomic_DNA"/>
</dbReference>
<feature type="compositionally biased region" description="Basic and acidic residues" evidence="1">
    <location>
        <begin position="269"/>
        <end position="313"/>
    </location>
</feature>
<organism evidence="3 4">
    <name type="scientific">Nonomuraea longicatena</name>
    <dbReference type="NCBI Taxonomy" id="83682"/>
    <lineage>
        <taxon>Bacteria</taxon>
        <taxon>Bacillati</taxon>
        <taxon>Actinomycetota</taxon>
        <taxon>Actinomycetes</taxon>
        <taxon>Streptosporangiales</taxon>
        <taxon>Streptosporangiaceae</taxon>
        <taxon>Nonomuraea</taxon>
    </lineage>
</organism>
<comment type="caution">
    <text evidence="3">The sequence shown here is derived from an EMBL/GenBank/DDBJ whole genome shotgun (WGS) entry which is preliminary data.</text>
</comment>
<evidence type="ECO:0000313" key="3">
    <source>
        <dbReference type="EMBL" id="GAA0947477.1"/>
    </source>
</evidence>
<feature type="transmembrane region" description="Helical" evidence="2">
    <location>
        <begin position="83"/>
        <end position="104"/>
    </location>
</feature>
<keyword evidence="2" id="KW-0472">Membrane</keyword>
<dbReference type="Proteomes" id="UP001501578">
    <property type="component" value="Unassembled WGS sequence"/>
</dbReference>
<name>A0ABP4B9Q8_9ACTN</name>
<feature type="compositionally biased region" description="Basic and acidic residues" evidence="1">
    <location>
        <begin position="248"/>
        <end position="260"/>
    </location>
</feature>
<gene>
    <name evidence="3" type="ORF">GCM10009560_64050</name>
</gene>
<reference evidence="4" key="1">
    <citation type="journal article" date="2019" name="Int. J. Syst. Evol. Microbiol.">
        <title>The Global Catalogue of Microorganisms (GCM) 10K type strain sequencing project: providing services to taxonomists for standard genome sequencing and annotation.</title>
        <authorList>
            <consortium name="The Broad Institute Genomics Platform"/>
            <consortium name="The Broad Institute Genome Sequencing Center for Infectious Disease"/>
            <person name="Wu L."/>
            <person name="Ma J."/>
        </authorList>
    </citation>
    <scope>NUCLEOTIDE SEQUENCE [LARGE SCALE GENOMIC DNA]</scope>
    <source>
        <strain evidence="4">JCM 11136</strain>
    </source>
</reference>
<proteinExistence type="predicted"/>
<sequence>MDVTPPSALRRFGLALAGVAVAALTGAACVLSFDDLRALAVLGESDPDLAYLYPAAFDAVLGVALLGVLLLRSARALVRAQAALVLVLLIVAAASANVATALRLTVDARAAALGVALAPWVMVAVGLWLWLLLINHVQARRAADRPAAPAEPGLVPFEDDRVQEPAVTAPLSERVTRWEAAPPATERQMFPAVRREPVPPPRKAPEPAVVPSTRTPAPTAPDPGPVAGADGTHATPDVGNTGPATEDDTARHPSDDRVTASRDLAQDPGDNRAAPKAEEADTGDHAVKSRTVEGRIVEDRETANPETVDRETAGLEVAGQAVAGREATSREVAGSEAVGDGPRGRGDDADDGPDTQPDLPVIPVEPAPNPVRRPVRWGDRVKPTDVLVHPKATERVTERDVDTQPVRVIPAADPGHGRDAADDAEFAAEPGEAPSQRMRSTPLPPEE</sequence>
<evidence type="ECO:0000313" key="4">
    <source>
        <dbReference type="Proteomes" id="UP001501578"/>
    </source>
</evidence>
<accession>A0ABP4B9Q8</accession>
<feature type="region of interest" description="Disordered" evidence="1">
    <location>
        <begin position="148"/>
        <end position="447"/>
    </location>
</feature>
<feature type="compositionally biased region" description="Basic and acidic residues" evidence="1">
    <location>
        <begin position="391"/>
        <end position="402"/>
    </location>
</feature>
<dbReference type="RefSeq" id="WP_343953902.1">
    <property type="nucleotide sequence ID" value="NZ_BAAAHQ010000041.1"/>
</dbReference>
<protein>
    <recommendedName>
        <fullName evidence="5">DUF2637 domain-containing protein</fullName>
    </recommendedName>
</protein>
<keyword evidence="2" id="KW-0812">Transmembrane</keyword>
<feature type="transmembrane region" description="Helical" evidence="2">
    <location>
        <begin position="110"/>
        <end position="133"/>
    </location>
</feature>
<evidence type="ECO:0008006" key="5">
    <source>
        <dbReference type="Google" id="ProtNLM"/>
    </source>
</evidence>
<keyword evidence="2" id="KW-1133">Transmembrane helix</keyword>
<keyword evidence="4" id="KW-1185">Reference proteome</keyword>
<feature type="transmembrane region" description="Helical" evidence="2">
    <location>
        <begin position="51"/>
        <end position="71"/>
    </location>
</feature>
<evidence type="ECO:0000256" key="1">
    <source>
        <dbReference type="SAM" id="MobiDB-lite"/>
    </source>
</evidence>
<evidence type="ECO:0000256" key="2">
    <source>
        <dbReference type="SAM" id="Phobius"/>
    </source>
</evidence>